<keyword evidence="1" id="KW-0812">Transmembrane</keyword>
<evidence type="ECO:0000256" key="1">
    <source>
        <dbReference type="SAM" id="Phobius"/>
    </source>
</evidence>
<protein>
    <submittedName>
        <fullName evidence="2">Uncharacterized protein</fullName>
    </submittedName>
</protein>
<reference evidence="2 3" key="1">
    <citation type="submission" date="2021-08" db="EMBL/GenBank/DDBJ databases">
        <title>The genome sequence of Chitinophaga sp. B61.</title>
        <authorList>
            <person name="Zhang X."/>
        </authorList>
    </citation>
    <scope>NUCLEOTIDE SEQUENCE [LARGE SCALE GENOMIC DNA]</scope>
    <source>
        <strain evidence="2 3">B61</strain>
    </source>
</reference>
<name>A0ABS7G7D9_9BACT</name>
<dbReference type="Proteomes" id="UP000812961">
    <property type="component" value="Unassembled WGS sequence"/>
</dbReference>
<comment type="caution">
    <text evidence="2">The sequence shown here is derived from an EMBL/GenBank/DDBJ whole genome shotgun (WGS) entry which is preliminary data.</text>
</comment>
<gene>
    <name evidence="2" type="ORF">K1Y79_04460</name>
</gene>
<keyword evidence="1" id="KW-0472">Membrane</keyword>
<keyword evidence="1" id="KW-1133">Transmembrane helix</keyword>
<sequence>MPQIERNTTSLIKSKLDMKYYRLLLLVLMLGITQFTIAQKKVLLKMIMAPNKTYKTLMTNVMDMEMTVKGDSAMIAQITSSGMQLPIVMHMTQDMVVSTKTGAQGTDKKMPITMTYDKVSLKQSVAGQETIQDTNPFADAVIEGSATADGKISVDTIKGSIDEALKTSLRQLVNTVQGNVKFPGSEMKVGDSFEQEVPMNLPIPQADMKMKINTKYILKEIKDNKAIFDLKHDIVMDLSMDQNDNKGNGVGTGMGIMVFDMSKNTLQQSDSDIRFTFDFAVSGMTMSATCKGKTSVKVNMQ</sequence>
<dbReference type="EMBL" id="JAICCF010000001">
    <property type="protein sequence ID" value="MBW8683577.1"/>
    <property type="molecule type" value="Genomic_DNA"/>
</dbReference>
<keyword evidence="3" id="KW-1185">Reference proteome</keyword>
<accession>A0ABS7G7D9</accession>
<evidence type="ECO:0000313" key="3">
    <source>
        <dbReference type="Proteomes" id="UP000812961"/>
    </source>
</evidence>
<dbReference type="RefSeq" id="WP_220248792.1">
    <property type="nucleotide sequence ID" value="NZ_JAICCF010000001.1"/>
</dbReference>
<feature type="transmembrane region" description="Helical" evidence="1">
    <location>
        <begin position="20"/>
        <end position="38"/>
    </location>
</feature>
<proteinExistence type="predicted"/>
<evidence type="ECO:0000313" key="2">
    <source>
        <dbReference type="EMBL" id="MBW8683577.1"/>
    </source>
</evidence>
<organism evidence="2 3">
    <name type="scientific">Chitinophaga rhizophila</name>
    <dbReference type="NCBI Taxonomy" id="2866212"/>
    <lineage>
        <taxon>Bacteria</taxon>
        <taxon>Pseudomonadati</taxon>
        <taxon>Bacteroidota</taxon>
        <taxon>Chitinophagia</taxon>
        <taxon>Chitinophagales</taxon>
        <taxon>Chitinophagaceae</taxon>
        <taxon>Chitinophaga</taxon>
    </lineage>
</organism>